<comment type="caution">
    <text evidence="1">The sequence shown here is derived from an EMBL/GenBank/DDBJ whole genome shotgun (WGS) entry which is preliminary data.</text>
</comment>
<dbReference type="Proteomes" id="UP001233172">
    <property type="component" value="Unassembled WGS sequence"/>
</dbReference>
<name>A0AAD8FLM7_BIOPF</name>
<reference evidence="1" key="1">
    <citation type="journal article" date="2023" name="PLoS Negl. Trop. Dis.">
        <title>A genome sequence for Biomphalaria pfeifferi, the major vector snail for the human-infecting parasite Schistosoma mansoni.</title>
        <authorList>
            <person name="Bu L."/>
            <person name="Lu L."/>
            <person name="Laidemitt M.R."/>
            <person name="Zhang S.M."/>
            <person name="Mutuku M."/>
            <person name="Mkoji G."/>
            <person name="Steinauer M."/>
            <person name="Loker E.S."/>
        </authorList>
    </citation>
    <scope>NUCLEOTIDE SEQUENCE</scope>
    <source>
        <strain evidence="1">KasaAsao</strain>
    </source>
</reference>
<proteinExistence type="predicted"/>
<evidence type="ECO:0000313" key="2">
    <source>
        <dbReference type="Proteomes" id="UP001233172"/>
    </source>
</evidence>
<reference evidence="1" key="2">
    <citation type="submission" date="2023-04" db="EMBL/GenBank/DDBJ databases">
        <authorList>
            <person name="Bu L."/>
            <person name="Lu L."/>
            <person name="Laidemitt M.R."/>
            <person name="Zhang S.M."/>
            <person name="Mutuku M."/>
            <person name="Mkoji G."/>
            <person name="Steinauer M."/>
            <person name="Loker E.S."/>
        </authorList>
    </citation>
    <scope>NUCLEOTIDE SEQUENCE</scope>
    <source>
        <strain evidence="1">KasaAsao</strain>
        <tissue evidence="1">Whole Snail</tissue>
    </source>
</reference>
<keyword evidence="2" id="KW-1185">Reference proteome</keyword>
<accession>A0AAD8FLM7</accession>
<sequence length="103" mass="11723">MGGSVSSAIPSTELMTCTEFFPEFNGRVQNKTKQENHSFISFKVKVDEDVMHYLPMTCNFNAVLCSLLTKVKDYKFGQGWKVFNATRVGLRVVSVVYYEKLPI</sequence>
<protein>
    <submittedName>
        <fullName evidence="1">Uncharacterized protein</fullName>
    </submittedName>
</protein>
<dbReference type="AlphaFoldDB" id="A0AAD8FLM7"/>
<organism evidence="1 2">
    <name type="scientific">Biomphalaria pfeifferi</name>
    <name type="common">Bloodfluke planorb</name>
    <name type="synonym">Freshwater snail</name>
    <dbReference type="NCBI Taxonomy" id="112525"/>
    <lineage>
        <taxon>Eukaryota</taxon>
        <taxon>Metazoa</taxon>
        <taxon>Spiralia</taxon>
        <taxon>Lophotrochozoa</taxon>
        <taxon>Mollusca</taxon>
        <taxon>Gastropoda</taxon>
        <taxon>Heterobranchia</taxon>
        <taxon>Euthyneura</taxon>
        <taxon>Panpulmonata</taxon>
        <taxon>Hygrophila</taxon>
        <taxon>Lymnaeoidea</taxon>
        <taxon>Planorbidae</taxon>
        <taxon>Biomphalaria</taxon>
    </lineage>
</organism>
<evidence type="ECO:0000313" key="1">
    <source>
        <dbReference type="EMBL" id="KAK0069557.1"/>
    </source>
</evidence>
<gene>
    <name evidence="1" type="ORF">Bpfe_000734</name>
</gene>
<dbReference type="EMBL" id="JASAOG010000002">
    <property type="protein sequence ID" value="KAK0069557.1"/>
    <property type="molecule type" value="Genomic_DNA"/>
</dbReference>